<keyword evidence="2" id="KW-1185">Reference proteome</keyword>
<reference evidence="1" key="1">
    <citation type="submission" date="2022-01" db="EMBL/GenBank/DDBJ databases">
        <title>Antribacter sp. nov., isolated from Guizhou of China.</title>
        <authorList>
            <person name="Chengliang C."/>
            <person name="Ya Z."/>
        </authorList>
    </citation>
    <scope>NUCLEOTIDE SEQUENCE</scope>
    <source>
        <strain evidence="1">KLBMP 9083</strain>
    </source>
</reference>
<sequence length="99" mass="10688">MRFTKQGSESSLARTFGVVVEAVSKIGLERIGSITLTPDRISLVPRHLTEGEEIAKALGCNSPLDHHILTPGFTDWTGQVSGLEVHVRATLRRPEGALA</sequence>
<comment type="caution">
    <text evidence="1">The sequence shown here is derived from an EMBL/GenBank/DDBJ whole genome shotgun (WGS) entry which is preliminary data.</text>
</comment>
<dbReference type="RefSeq" id="WP_236089863.1">
    <property type="nucleotide sequence ID" value="NZ_JAKGSG010000037.1"/>
</dbReference>
<dbReference type="EMBL" id="JAKGSG010000037">
    <property type="protein sequence ID" value="MCF4122063.1"/>
    <property type="molecule type" value="Genomic_DNA"/>
</dbReference>
<dbReference type="AlphaFoldDB" id="A0AA41QFA2"/>
<proteinExistence type="predicted"/>
<accession>A0AA41QFA2</accession>
<organism evidence="1 2">
    <name type="scientific">Antribacter soli</name>
    <dbReference type="NCBI Taxonomy" id="2910976"/>
    <lineage>
        <taxon>Bacteria</taxon>
        <taxon>Bacillati</taxon>
        <taxon>Actinomycetota</taxon>
        <taxon>Actinomycetes</taxon>
        <taxon>Micrococcales</taxon>
        <taxon>Promicromonosporaceae</taxon>
        <taxon>Antribacter</taxon>
    </lineage>
</organism>
<evidence type="ECO:0000313" key="1">
    <source>
        <dbReference type="EMBL" id="MCF4122063.1"/>
    </source>
</evidence>
<name>A0AA41QFA2_9MICO</name>
<protein>
    <submittedName>
        <fullName evidence="1">Uncharacterized protein</fullName>
    </submittedName>
</protein>
<evidence type="ECO:0000313" key="2">
    <source>
        <dbReference type="Proteomes" id="UP001165405"/>
    </source>
</evidence>
<dbReference type="Proteomes" id="UP001165405">
    <property type="component" value="Unassembled WGS sequence"/>
</dbReference>
<gene>
    <name evidence="1" type="ORF">L1785_13855</name>
</gene>